<feature type="region of interest" description="Disordered" evidence="1">
    <location>
        <begin position="15"/>
        <end position="43"/>
    </location>
</feature>
<dbReference type="EMBL" id="BSFM01000014">
    <property type="protein sequence ID" value="GLK84549.1"/>
    <property type="molecule type" value="Genomic_DNA"/>
</dbReference>
<evidence type="ECO:0000313" key="3">
    <source>
        <dbReference type="Proteomes" id="UP001143330"/>
    </source>
</evidence>
<reference evidence="2" key="2">
    <citation type="submission" date="2023-01" db="EMBL/GenBank/DDBJ databases">
        <authorList>
            <person name="Sun Q."/>
            <person name="Evtushenko L."/>
        </authorList>
    </citation>
    <scope>NUCLEOTIDE SEQUENCE</scope>
    <source>
        <strain evidence="2">VKM B-2789</strain>
    </source>
</reference>
<feature type="compositionally biased region" description="Gly residues" evidence="1">
    <location>
        <begin position="58"/>
        <end position="71"/>
    </location>
</feature>
<keyword evidence="3" id="KW-1185">Reference proteome</keyword>
<evidence type="ECO:0000313" key="2">
    <source>
        <dbReference type="EMBL" id="GLK84549.1"/>
    </source>
</evidence>
<reference evidence="2" key="1">
    <citation type="journal article" date="2014" name="Int. J. Syst. Evol. Microbiol.">
        <title>Complete genome sequence of Corynebacterium casei LMG S-19264T (=DSM 44701T), isolated from a smear-ripened cheese.</title>
        <authorList>
            <consortium name="US DOE Joint Genome Institute (JGI-PGF)"/>
            <person name="Walter F."/>
            <person name="Albersmeier A."/>
            <person name="Kalinowski J."/>
            <person name="Ruckert C."/>
        </authorList>
    </citation>
    <scope>NUCLEOTIDE SEQUENCE</scope>
    <source>
        <strain evidence="2">VKM B-2789</strain>
    </source>
</reference>
<organism evidence="2 3">
    <name type="scientific">Ancylobacter defluvii</name>
    <dbReference type="NCBI Taxonomy" id="1282440"/>
    <lineage>
        <taxon>Bacteria</taxon>
        <taxon>Pseudomonadati</taxon>
        <taxon>Pseudomonadota</taxon>
        <taxon>Alphaproteobacteria</taxon>
        <taxon>Hyphomicrobiales</taxon>
        <taxon>Xanthobacteraceae</taxon>
        <taxon>Ancylobacter</taxon>
    </lineage>
</organism>
<comment type="caution">
    <text evidence="2">The sequence shown here is derived from an EMBL/GenBank/DDBJ whole genome shotgun (WGS) entry which is preliminary data.</text>
</comment>
<proteinExistence type="predicted"/>
<protein>
    <submittedName>
        <fullName evidence="2">Uncharacterized protein</fullName>
    </submittedName>
</protein>
<dbReference type="Proteomes" id="UP001143330">
    <property type="component" value="Unassembled WGS sequence"/>
</dbReference>
<accession>A0A9W6NAJ9</accession>
<evidence type="ECO:0000256" key="1">
    <source>
        <dbReference type="SAM" id="MobiDB-lite"/>
    </source>
</evidence>
<dbReference type="AlphaFoldDB" id="A0A9W6NAJ9"/>
<sequence>MLRAYGKAFPICQLPGERGELPAPGKPARRIRHPDKGADSAGMACIDQGRSDVAAGAAGAGAGARGWGRDGGWQQSTGDQRRSEWRW</sequence>
<feature type="region of interest" description="Disordered" evidence="1">
    <location>
        <begin position="56"/>
        <end position="87"/>
    </location>
</feature>
<gene>
    <name evidence="2" type="ORF">GCM10017653_26190</name>
</gene>
<name>A0A9W6NAJ9_9HYPH</name>